<dbReference type="PANTHER" id="PTHR33711">
    <property type="entry name" value="DIOXYGENASE, PUTATIVE (AFU_ORTHOLOGUE AFUA_2G02910)-RELATED"/>
    <property type="match status" value="1"/>
</dbReference>
<dbReference type="NCBIfam" id="TIGR02423">
    <property type="entry name" value="protocat_alph"/>
    <property type="match status" value="1"/>
</dbReference>
<evidence type="ECO:0000313" key="2">
    <source>
        <dbReference type="Proteomes" id="UP001303407"/>
    </source>
</evidence>
<protein>
    <submittedName>
        <fullName evidence="1">Protocatechuate 3,4-dioxygenase subunit alpha</fullName>
        <ecNumber evidence="1">1.13.11.3</ecNumber>
    </submittedName>
</protein>
<organism evidence="1 2">
    <name type="scientific">Thalassobellus suaedae</name>
    <dbReference type="NCBI Taxonomy" id="3074124"/>
    <lineage>
        <taxon>Bacteria</taxon>
        <taxon>Pseudomonadati</taxon>
        <taxon>Bacteroidota</taxon>
        <taxon>Flavobacteriia</taxon>
        <taxon>Flavobacteriales</taxon>
        <taxon>Flavobacteriaceae</taxon>
        <taxon>Thalassobellus</taxon>
    </lineage>
</organism>
<dbReference type="SUPFAM" id="SSF49482">
    <property type="entry name" value="Aromatic compound dioxygenase"/>
    <property type="match status" value="1"/>
</dbReference>
<dbReference type="RefSeq" id="WP_415862575.1">
    <property type="nucleotide sequence ID" value="NZ_CP134536.1"/>
</dbReference>
<gene>
    <name evidence="1" type="primary">pcaG</name>
    <name evidence="1" type="ORF">RHP49_17105</name>
</gene>
<dbReference type="Gene3D" id="2.60.130.10">
    <property type="entry name" value="Aromatic compound dioxygenase"/>
    <property type="match status" value="1"/>
</dbReference>
<dbReference type="EMBL" id="CP134536">
    <property type="protein sequence ID" value="WNH12594.1"/>
    <property type="molecule type" value="Genomic_DNA"/>
</dbReference>
<proteinExistence type="predicted"/>
<reference evidence="1 2" key="1">
    <citation type="submission" date="2023-09" db="EMBL/GenBank/DDBJ databases">
        <title>Thalassobella suaedae gen. nov., sp. nov., a marine bacterium of the family Flavobacteriaceae isolated from a halophyte Suaeda japonica.</title>
        <authorList>
            <person name="Lee S.Y."/>
            <person name="Hwang C.Y."/>
        </authorList>
    </citation>
    <scope>NUCLEOTIDE SEQUENCE [LARGE SCALE GENOMIC DNA]</scope>
    <source>
        <strain evidence="1 2">HL-DH10</strain>
    </source>
</reference>
<dbReference type="EC" id="1.13.11.3" evidence="1"/>
<dbReference type="Proteomes" id="UP001303407">
    <property type="component" value="Chromosome"/>
</dbReference>
<name>A0ABY9Y300_9FLAO</name>
<evidence type="ECO:0000313" key="1">
    <source>
        <dbReference type="EMBL" id="WNH12594.1"/>
    </source>
</evidence>
<dbReference type="PANTHER" id="PTHR33711:SF9">
    <property type="entry name" value="PROTOCATECHUATE 3,4-DIOXYGENASE ALPHA CHAIN"/>
    <property type="match status" value="1"/>
</dbReference>
<accession>A0ABY9Y300</accession>
<sequence length="181" mass="20765">MTTKNKISPQTPSQTVGPYFAYGLTPEQYGYNFKSWVDNKMVDPSKNPNAINIFGKVYDGEGNTINDAMIELWQNDGEKKLFGRYGTGTDEDNQFSFSTIKPKSVDGQAPYINVILYMRGQLLHSYTRIYFSDEQELNQTDSVLNSIPNERRDTIIAKKTNIGYEFNIYMQDANETVFFKI</sequence>
<dbReference type="InterPro" id="IPR050770">
    <property type="entry name" value="Intradiol_RC_Dioxygenase"/>
</dbReference>
<dbReference type="GO" id="GO:0018578">
    <property type="term" value="F:protocatechuate 3,4-dioxygenase activity"/>
    <property type="evidence" value="ECO:0007669"/>
    <property type="project" value="UniProtKB-EC"/>
</dbReference>
<dbReference type="InterPro" id="IPR012786">
    <property type="entry name" value="Protocat_dOase_a"/>
</dbReference>
<dbReference type="InterPro" id="IPR015889">
    <property type="entry name" value="Intradiol_dOase_core"/>
</dbReference>
<keyword evidence="2" id="KW-1185">Reference proteome</keyword>
<keyword evidence="1" id="KW-0560">Oxidoreductase</keyword>